<dbReference type="Pfam" id="PF13376">
    <property type="entry name" value="OmdA"/>
    <property type="match status" value="1"/>
</dbReference>
<dbReference type="InterPro" id="IPR014922">
    <property type="entry name" value="YdhG-like"/>
</dbReference>
<evidence type="ECO:0000313" key="2">
    <source>
        <dbReference type="EMBL" id="RXG15474.1"/>
    </source>
</evidence>
<gene>
    <name evidence="2" type="ORF">DSM04_103363</name>
</gene>
<evidence type="ECO:0000313" key="3">
    <source>
        <dbReference type="Proteomes" id="UP000289821"/>
    </source>
</evidence>
<dbReference type="Gene3D" id="3.90.1150.200">
    <property type="match status" value="1"/>
</dbReference>
<dbReference type="OrthoDB" id="214150at2"/>
<reference evidence="2 3" key="1">
    <citation type="submission" date="2018-07" db="EMBL/GenBank/DDBJ databases">
        <title>Leeuwenhoekiella genomics.</title>
        <authorList>
            <person name="Tahon G."/>
            <person name="Willems A."/>
        </authorList>
    </citation>
    <scope>NUCLEOTIDE SEQUENCE [LARGE SCALE GENOMIC DNA]</scope>
    <source>
        <strain evidence="2 3">R-50232</strain>
    </source>
</reference>
<accession>A0A4Q0NV86</accession>
<dbReference type="Pfam" id="PF08818">
    <property type="entry name" value="DUF1801"/>
    <property type="match status" value="1"/>
</dbReference>
<keyword evidence="3" id="KW-1185">Reference proteome</keyword>
<name>A0A4Q0NV86_9FLAO</name>
<dbReference type="EMBL" id="QOVI01000003">
    <property type="protein sequence ID" value="RXG15474.1"/>
    <property type="molecule type" value="Genomic_DNA"/>
</dbReference>
<organism evidence="2 3">
    <name type="scientific">Leeuwenhoekiella aestuarii</name>
    <dbReference type="NCBI Taxonomy" id="2249426"/>
    <lineage>
        <taxon>Bacteria</taxon>
        <taxon>Pseudomonadati</taxon>
        <taxon>Bacteroidota</taxon>
        <taxon>Flavobacteriia</taxon>
        <taxon>Flavobacteriales</taxon>
        <taxon>Flavobacteriaceae</taxon>
        <taxon>Leeuwenhoekiella</taxon>
    </lineage>
</organism>
<protein>
    <recommendedName>
        <fullName evidence="1">YdhG-like domain-containing protein</fullName>
    </recommendedName>
</protein>
<sequence>MTNPNKIEAYFEQEHNFKKALLKLRAVFKQTELIESFKWNSPIYTLDGKNVAGLARFKNHFGVWFFNGALLKDAENRLHNAQEGKTKALRQMRFESESEIDSEILQAYLQEAIANQKKGLVIKAAKPVKKLSIPVKLKAAFSKNPPLQKAFNALTPGRQKEYAEHVGSAKQEKTRLSRLEKATPLILEGKGLHDKYKNC</sequence>
<dbReference type="AlphaFoldDB" id="A0A4Q0NV86"/>
<dbReference type="SUPFAM" id="SSF159888">
    <property type="entry name" value="YdhG-like"/>
    <property type="match status" value="1"/>
</dbReference>
<dbReference type="InterPro" id="IPR016786">
    <property type="entry name" value="YdeI_bac"/>
</dbReference>
<proteinExistence type="predicted"/>
<dbReference type="PIRSF" id="PIRSF021308">
    <property type="entry name" value="UCP021308"/>
    <property type="match status" value="1"/>
</dbReference>
<dbReference type="Proteomes" id="UP000289821">
    <property type="component" value="Unassembled WGS sequence"/>
</dbReference>
<comment type="caution">
    <text evidence="2">The sequence shown here is derived from an EMBL/GenBank/DDBJ whole genome shotgun (WGS) entry which is preliminary data.</text>
</comment>
<dbReference type="RefSeq" id="WP_128761044.1">
    <property type="nucleotide sequence ID" value="NZ_QOVI01000003.1"/>
</dbReference>
<evidence type="ECO:0000259" key="1">
    <source>
        <dbReference type="Pfam" id="PF08818"/>
    </source>
</evidence>
<feature type="domain" description="YdhG-like" evidence="1">
    <location>
        <begin position="18"/>
        <end position="113"/>
    </location>
</feature>